<dbReference type="CDD" id="cd00777">
    <property type="entry name" value="AspRS_core"/>
    <property type="match status" value="1"/>
</dbReference>
<dbReference type="GO" id="GO:0004815">
    <property type="term" value="F:aspartate-tRNA ligase activity"/>
    <property type="evidence" value="ECO:0007669"/>
    <property type="project" value="UniProtKB-UniRule"/>
</dbReference>
<reference evidence="9 10" key="1">
    <citation type="submission" date="2019-02" db="EMBL/GenBank/DDBJ databases">
        <title>Bacterial novel species Mucilaginibacter sp. 17JY9-4 isolated from soil.</title>
        <authorList>
            <person name="Jung H.-Y."/>
        </authorList>
    </citation>
    <scope>NUCLEOTIDE SEQUENCE [LARGE SCALE GENOMIC DNA]</scope>
    <source>
        <strain evidence="9 10">17JY9-4</strain>
    </source>
</reference>
<dbReference type="InterPro" id="IPR004524">
    <property type="entry name" value="Asp-tRNA-ligase_1"/>
</dbReference>
<evidence type="ECO:0000256" key="4">
    <source>
        <dbReference type="ARBA" id="ARBA00022840"/>
    </source>
</evidence>
<keyword evidence="3 7" id="KW-0547">Nucleotide-binding</keyword>
<dbReference type="InterPro" id="IPR006195">
    <property type="entry name" value="aa-tRNA-synth_II"/>
</dbReference>
<dbReference type="InterPro" id="IPR004115">
    <property type="entry name" value="GAD-like_sf"/>
</dbReference>
<dbReference type="PANTHER" id="PTHR22594:SF5">
    <property type="entry name" value="ASPARTATE--TRNA LIGASE, MITOCHONDRIAL"/>
    <property type="match status" value="1"/>
</dbReference>
<evidence type="ECO:0000256" key="5">
    <source>
        <dbReference type="ARBA" id="ARBA00022917"/>
    </source>
</evidence>
<dbReference type="InterPro" id="IPR004364">
    <property type="entry name" value="Aa-tRNA-synt_II"/>
</dbReference>
<dbReference type="AlphaFoldDB" id="A0A4Q5LIH6"/>
<dbReference type="GO" id="GO:0003676">
    <property type="term" value="F:nucleic acid binding"/>
    <property type="evidence" value="ECO:0007669"/>
    <property type="project" value="InterPro"/>
</dbReference>
<protein>
    <recommendedName>
        <fullName evidence="7">Aspartate--tRNA ligase</fullName>
        <ecNumber evidence="7">6.1.1.12</ecNumber>
    </recommendedName>
    <alternativeName>
        <fullName evidence="7">Aspartyl-tRNA synthetase</fullName>
        <shortName evidence="7">AspRS</shortName>
    </alternativeName>
</protein>
<feature type="domain" description="Aminoacyl-transfer RNA synthetases class-II family profile" evidence="8">
    <location>
        <begin position="140"/>
        <end position="551"/>
    </location>
</feature>
<dbReference type="InterPro" id="IPR029351">
    <property type="entry name" value="GAD_dom"/>
</dbReference>
<evidence type="ECO:0000313" key="9">
    <source>
        <dbReference type="EMBL" id="RYU87925.1"/>
    </source>
</evidence>
<dbReference type="SUPFAM" id="SSF55681">
    <property type="entry name" value="Class II aaRS and biotin synthetases"/>
    <property type="match status" value="1"/>
</dbReference>
<dbReference type="EMBL" id="SEWG01000006">
    <property type="protein sequence ID" value="RYU87925.1"/>
    <property type="molecule type" value="Genomic_DNA"/>
</dbReference>
<dbReference type="Gene3D" id="3.30.930.10">
    <property type="entry name" value="Bira Bifunctional Protein, Domain 2"/>
    <property type="match status" value="1"/>
</dbReference>
<name>A0A4Q5LIH6_9SPHI</name>
<keyword evidence="5 7" id="KW-0648">Protein biosynthesis</keyword>
<feature type="binding site" evidence="7">
    <location>
        <begin position="530"/>
        <end position="533"/>
    </location>
    <ligand>
        <name>ATP</name>
        <dbReference type="ChEBI" id="CHEBI:30616"/>
    </ligand>
</feature>
<dbReference type="Pfam" id="PF00152">
    <property type="entry name" value="tRNA-synt_2"/>
    <property type="match status" value="1"/>
</dbReference>
<dbReference type="NCBIfam" id="NF001750">
    <property type="entry name" value="PRK00476.1"/>
    <property type="match status" value="1"/>
</dbReference>
<keyword evidence="4 7" id="KW-0067">ATP-binding</keyword>
<comment type="catalytic activity">
    <reaction evidence="7">
        <text>tRNA(Asp) + L-aspartate + ATP = L-aspartyl-tRNA(Asp) + AMP + diphosphate</text>
        <dbReference type="Rhea" id="RHEA:19649"/>
        <dbReference type="Rhea" id="RHEA-COMP:9660"/>
        <dbReference type="Rhea" id="RHEA-COMP:9678"/>
        <dbReference type="ChEBI" id="CHEBI:29991"/>
        <dbReference type="ChEBI" id="CHEBI:30616"/>
        <dbReference type="ChEBI" id="CHEBI:33019"/>
        <dbReference type="ChEBI" id="CHEBI:78442"/>
        <dbReference type="ChEBI" id="CHEBI:78516"/>
        <dbReference type="ChEBI" id="CHEBI:456215"/>
        <dbReference type="EC" id="6.1.1.12"/>
    </reaction>
</comment>
<dbReference type="InterPro" id="IPR045864">
    <property type="entry name" value="aa-tRNA-synth_II/BPL/LPL"/>
</dbReference>
<feature type="region of interest" description="Aspartate" evidence="7">
    <location>
        <begin position="197"/>
        <end position="200"/>
    </location>
</feature>
<keyword evidence="2 7" id="KW-0436">Ligase</keyword>
<keyword evidence="10" id="KW-1185">Reference proteome</keyword>
<keyword evidence="7" id="KW-0963">Cytoplasm</keyword>
<dbReference type="Gene3D" id="3.30.1360.30">
    <property type="entry name" value="GAD-like domain"/>
    <property type="match status" value="1"/>
</dbReference>
<dbReference type="Pfam" id="PF02938">
    <property type="entry name" value="GAD"/>
    <property type="match status" value="1"/>
</dbReference>
<comment type="subunit">
    <text evidence="7">Homodimer.</text>
</comment>
<feature type="binding site" evidence="7">
    <location>
        <position position="485"/>
    </location>
    <ligand>
        <name>L-aspartate</name>
        <dbReference type="ChEBI" id="CHEBI:29991"/>
    </ligand>
</feature>
<dbReference type="InterPro" id="IPR002312">
    <property type="entry name" value="Asp/Asn-tRNA-synth_IIb"/>
</dbReference>
<feature type="binding site" evidence="7">
    <location>
        <position position="173"/>
    </location>
    <ligand>
        <name>L-aspartate</name>
        <dbReference type="ChEBI" id="CHEBI:29991"/>
    </ligand>
</feature>
<sequence>MLRTHTCGQLNISNLGETVTLCGWVQKSRDLGGTTFIDVRDRYGLTQLVLNTDTDASLREAGKQLGREFVIKVTGTVVERSNKNTKISTGEIEITITELEILNAAKIPPFLIEDETDGGEELRAKYRYLDLRRNPIRNNLVLRHKMAQEIRKYLDGLDFIEVETPVLIKSTPEGARDFVVPSRMNPGEFYALPQSPQTFKQLLMVSGFDRYFQIVKCFRDEDLRADRQPEFTQIDCEMSFITQEDILNIFEGLTRHLFSTVKGLELGDFPRMQYADAMRLYGSDKPDTRFGMQFVELNDVVKGKGFSIFDNAELVVGINAKGCAGYTRKQIDELTEWMKRPQIGATGLIYARHNEDGTLKSSVDKFYNEEELAKWSAAFETEKGDLILILAGETDKVRKQLNELRLEIGGRLGLRDKNKFAPLWVLDFPLLEWDEETSRFHAMHHPFTSPKPEDIALLDTDPKNVRANAYDLVINGTEIGGGSIRIHDRELQALMFKHLGFSPEEAQKQFGFLMDAFEYGAPPHGGIAFGFDRLTSIFAGLDSIRDVIAFPKNNSGRDVMIDSPSTIADAQLNELKIKTTVSPA</sequence>
<comment type="caution">
    <text evidence="7">Lacks conserved residue(s) required for the propagation of feature annotation.</text>
</comment>
<keyword evidence="6 7" id="KW-0030">Aminoacyl-tRNA synthetase</keyword>
<dbReference type="RefSeq" id="WP_129877619.1">
    <property type="nucleotide sequence ID" value="NZ_SEWG01000006.1"/>
</dbReference>
<evidence type="ECO:0000256" key="1">
    <source>
        <dbReference type="ARBA" id="ARBA00006303"/>
    </source>
</evidence>
<evidence type="ECO:0000256" key="3">
    <source>
        <dbReference type="ARBA" id="ARBA00022741"/>
    </source>
</evidence>
<accession>A0A4Q5LIH6</accession>
<dbReference type="CDD" id="cd04317">
    <property type="entry name" value="EcAspRS_like_N"/>
    <property type="match status" value="1"/>
</dbReference>
<organism evidence="9 10">
    <name type="scientific">Mucilaginibacter terrigena</name>
    <dbReference type="NCBI Taxonomy" id="2492395"/>
    <lineage>
        <taxon>Bacteria</taxon>
        <taxon>Pseudomonadati</taxon>
        <taxon>Bacteroidota</taxon>
        <taxon>Sphingobacteriia</taxon>
        <taxon>Sphingobacteriales</taxon>
        <taxon>Sphingobacteriaceae</taxon>
        <taxon>Mucilaginibacter</taxon>
    </lineage>
</organism>
<evidence type="ECO:0000256" key="6">
    <source>
        <dbReference type="ARBA" id="ARBA00023146"/>
    </source>
</evidence>
<dbReference type="InterPro" id="IPR012340">
    <property type="entry name" value="NA-bd_OB-fold"/>
</dbReference>
<comment type="similarity">
    <text evidence="1 7">Belongs to the class-II aminoacyl-tRNA synthetase family. Type 1 subfamily.</text>
</comment>
<dbReference type="GO" id="GO:0005524">
    <property type="term" value="F:ATP binding"/>
    <property type="evidence" value="ECO:0007669"/>
    <property type="project" value="UniProtKB-UniRule"/>
</dbReference>
<dbReference type="PANTHER" id="PTHR22594">
    <property type="entry name" value="ASPARTYL/LYSYL-TRNA SYNTHETASE"/>
    <property type="match status" value="1"/>
</dbReference>
<evidence type="ECO:0000313" key="10">
    <source>
        <dbReference type="Proteomes" id="UP000293331"/>
    </source>
</evidence>
<dbReference type="GO" id="GO:0006422">
    <property type="term" value="P:aspartyl-tRNA aminoacylation"/>
    <property type="evidence" value="ECO:0007669"/>
    <property type="project" value="UniProtKB-UniRule"/>
</dbReference>
<dbReference type="SUPFAM" id="SSF50249">
    <property type="entry name" value="Nucleic acid-binding proteins"/>
    <property type="match status" value="1"/>
</dbReference>
<feature type="binding site" evidence="7">
    <location>
        <position position="444"/>
    </location>
    <ligand>
        <name>L-aspartate</name>
        <dbReference type="ChEBI" id="CHEBI:29991"/>
    </ligand>
</feature>
<dbReference type="HAMAP" id="MF_00044">
    <property type="entry name" value="Asp_tRNA_synth_type1"/>
    <property type="match status" value="1"/>
</dbReference>
<dbReference type="GO" id="GO:0005737">
    <property type="term" value="C:cytoplasm"/>
    <property type="evidence" value="ECO:0007669"/>
    <property type="project" value="UniProtKB-SubCell"/>
</dbReference>
<dbReference type="PRINTS" id="PR01042">
    <property type="entry name" value="TRNASYNTHASP"/>
</dbReference>
<dbReference type="NCBIfam" id="TIGR00459">
    <property type="entry name" value="aspS_bact"/>
    <property type="match status" value="1"/>
</dbReference>
<dbReference type="InterPro" id="IPR004365">
    <property type="entry name" value="NA-bd_OB_tRNA"/>
</dbReference>
<dbReference type="PROSITE" id="PS50862">
    <property type="entry name" value="AA_TRNA_LIGASE_II"/>
    <property type="match status" value="1"/>
</dbReference>
<dbReference type="Gene3D" id="2.40.50.140">
    <property type="entry name" value="Nucleic acid-binding proteins"/>
    <property type="match status" value="1"/>
</dbReference>
<dbReference type="InterPro" id="IPR047090">
    <property type="entry name" value="AspRS_core"/>
</dbReference>
<feature type="binding site" evidence="7">
    <location>
        <begin position="219"/>
        <end position="221"/>
    </location>
    <ligand>
        <name>ATP</name>
        <dbReference type="ChEBI" id="CHEBI:30616"/>
    </ligand>
</feature>
<dbReference type="Pfam" id="PF01336">
    <property type="entry name" value="tRNA_anti-codon"/>
    <property type="match status" value="1"/>
</dbReference>
<evidence type="ECO:0000256" key="2">
    <source>
        <dbReference type="ARBA" id="ARBA00022598"/>
    </source>
</evidence>
<feature type="binding site" evidence="7">
    <location>
        <position position="219"/>
    </location>
    <ligand>
        <name>L-aspartate</name>
        <dbReference type="ChEBI" id="CHEBI:29991"/>
    </ligand>
</feature>
<comment type="function">
    <text evidence="7">Catalyzes the attachment of L-aspartate to tRNA(Asp) in a two-step reaction: L-aspartate is first activated by ATP to form Asp-AMP and then transferred to the acceptor end of tRNA(Asp).</text>
</comment>
<comment type="caution">
    <text evidence="9">The sequence shown here is derived from an EMBL/GenBank/DDBJ whole genome shotgun (WGS) entry which is preliminary data.</text>
</comment>
<dbReference type="OrthoDB" id="9802326at2"/>
<evidence type="ECO:0000259" key="8">
    <source>
        <dbReference type="PROSITE" id="PS50862"/>
    </source>
</evidence>
<feature type="binding site" evidence="7">
    <location>
        <position position="228"/>
    </location>
    <ligand>
        <name>ATP</name>
        <dbReference type="ChEBI" id="CHEBI:30616"/>
    </ligand>
</feature>
<dbReference type="EC" id="6.1.1.12" evidence="7"/>
<gene>
    <name evidence="7 9" type="primary">aspS</name>
    <name evidence="9" type="ORF">EWM62_15650</name>
</gene>
<feature type="binding site" evidence="7">
    <location>
        <position position="478"/>
    </location>
    <ligand>
        <name>ATP</name>
        <dbReference type="ChEBI" id="CHEBI:30616"/>
    </ligand>
</feature>
<proteinExistence type="inferred from homology"/>
<evidence type="ECO:0000256" key="7">
    <source>
        <dbReference type="HAMAP-Rule" id="MF_00044"/>
    </source>
</evidence>
<dbReference type="SUPFAM" id="SSF55261">
    <property type="entry name" value="GAD domain-like"/>
    <property type="match status" value="1"/>
</dbReference>
<dbReference type="InterPro" id="IPR047089">
    <property type="entry name" value="Asp-tRNA-ligase_1_N"/>
</dbReference>
<dbReference type="Proteomes" id="UP000293331">
    <property type="component" value="Unassembled WGS sequence"/>
</dbReference>
<comment type="subcellular location">
    <subcellularLocation>
        <location evidence="7">Cytoplasm</location>
    </subcellularLocation>
</comment>